<reference evidence="2" key="1">
    <citation type="submission" date="2020-10" db="EMBL/GenBank/DDBJ databases">
        <authorList>
            <person name="Kikuchi T."/>
        </authorList>
    </citation>
    <scope>NUCLEOTIDE SEQUENCE</scope>
    <source>
        <strain evidence="2">NKZ352</strain>
    </source>
</reference>
<sequence>MKLPTELRTGVRFMAVLNKNHREILRRSGMKWTPLHERLLQFHMGNLEFACGSSLADVSWRCWDQNEDMPSFAGRHALLVDGTAPIITKLTEQLDINFDIKVKNIEYERKDENDGYPIRIATEDALGNRKSFECDMVLCTMPLKVLQTSPDLFSPPLSGEKVAALKGIGAGLIEKVIVRFSEPFWEEYFEPGNFFFGHVPKVPEQRTVFNLFHDFSKRDGPVENRSYVLMSYLGGRSVDLVNEKSDEQIVELFVDVLKSLFPKKSDKIKAIDSFVTHWGKNAFTGMSYSYVKINGTGDDYDTIAKSVDDKVFFAGEHTCRFYPQTMTGSAMSGYREAGKILQILHKEKQ</sequence>
<dbReference type="Pfam" id="PF01593">
    <property type="entry name" value="Amino_oxidase"/>
    <property type="match status" value="1"/>
</dbReference>
<dbReference type="Proteomes" id="UP000835052">
    <property type="component" value="Unassembled WGS sequence"/>
</dbReference>
<organism evidence="2 3">
    <name type="scientific">Caenorhabditis auriculariae</name>
    <dbReference type="NCBI Taxonomy" id="2777116"/>
    <lineage>
        <taxon>Eukaryota</taxon>
        <taxon>Metazoa</taxon>
        <taxon>Ecdysozoa</taxon>
        <taxon>Nematoda</taxon>
        <taxon>Chromadorea</taxon>
        <taxon>Rhabditida</taxon>
        <taxon>Rhabditina</taxon>
        <taxon>Rhabditomorpha</taxon>
        <taxon>Rhabditoidea</taxon>
        <taxon>Rhabditidae</taxon>
        <taxon>Peloderinae</taxon>
        <taxon>Caenorhabditis</taxon>
    </lineage>
</organism>
<comment type="caution">
    <text evidence="2">The sequence shown here is derived from an EMBL/GenBank/DDBJ whole genome shotgun (WGS) entry which is preliminary data.</text>
</comment>
<gene>
    <name evidence="2" type="ORF">CAUJ_LOCUS5095</name>
</gene>
<dbReference type="Gene3D" id="3.90.660.10">
    <property type="match status" value="1"/>
</dbReference>
<dbReference type="SUPFAM" id="SSF51905">
    <property type="entry name" value="FAD/NAD(P)-binding domain"/>
    <property type="match status" value="1"/>
</dbReference>
<evidence type="ECO:0000259" key="1">
    <source>
        <dbReference type="Pfam" id="PF01593"/>
    </source>
</evidence>
<dbReference type="InterPro" id="IPR002937">
    <property type="entry name" value="Amino_oxidase"/>
</dbReference>
<name>A0A8S1GYX4_9PELO</name>
<dbReference type="EMBL" id="CAJGYM010000010">
    <property type="protein sequence ID" value="CAD6189176.1"/>
    <property type="molecule type" value="Genomic_DNA"/>
</dbReference>
<dbReference type="InterPro" id="IPR050281">
    <property type="entry name" value="Flavin_monoamine_oxidase"/>
</dbReference>
<protein>
    <recommendedName>
        <fullName evidence="1">Amine oxidase domain-containing protein</fullName>
    </recommendedName>
</protein>
<dbReference type="PANTHER" id="PTHR10742:SF410">
    <property type="entry name" value="LYSINE-SPECIFIC HISTONE DEMETHYLASE 2"/>
    <property type="match status" value="1"/>
</dbReference>
<dbReference type="GO" id="GO:0016491">
    <property type="term" value="F:oxidoreductase activity"/>
    <property type="evidence" value="ECO:0007669"/>
    <property type="project" value="InterPro"/>
</dbReference>
<dbReference type="SUPFAM" id="SSF54373">
    <property type="entry name" value="FAD-linked reductases, C-terminal domain"/>
    <property type="match status" value="1"/>
</dbReference>
<dbReference type="AlphaFoldDB" id="A0A8S1GYX4"/>
<proteinExistence type="predicted"/>
<evidence type="ECO:0000313" key="2">
    <source>
        <dbReference type="EMBL" id="CAD6189176.1"/>
    </source>
</evidence>
<keyword evidence="3" id="KW-1185">Reference proteome</keyword>
<dbReference type="PANTHER" id="PTHR10742">
    <property type="entry name" value="FLAVIN MONOAMINE OXIDASE"/>
    <property type="match status" value="1"/>
</dbReference>
<feature type="domain" description="Amine oxidase" evidence="1">
    <location>
        <begin position="32"/>
        <end position="341"/>
    </location>
</feature>
<dbReference type="OrthoDB" id="2219495at2759"/>
<accession>A0A8S1GYX4</accession>
<dbReference type="InterPro" id="IPR036188">
    <property type="entry name" value="FAD/NAD-bd_sf"/>
</dbReference>
<dbReference type="Gene3D" id="3.50.50.60">
    <property type="entry name" value="FAD/NAD(P)-binding domain"/>
    <property type="match status" value="1"/>
</dbReference>
<evidence type="ECO:0000313" key="3">
    <source>
        <dbReference type="Proteomes" id="UP000835052"/>
    </source>
</evidence>